<accession>A0A0F4YJJ9</accession>
<dbReference type="PANTHER" id="PTHR37017">
    <property type="entry name" value="AB HYDROLASE-1 DOMAIN-CONTAINING PROTEIN-RELATED"/>
    <property type="match status" value="1"/>
</dbReference>
<sequence length="250" mass="27683">MTSTKPTVLFVHGSWHNPNHFRRVRDLFEANDFPTSCPLHPSVGQLPPIGLMEDAQVIRDELKKLVDTEQKDVLVIAHSYGGVVATQAVDKEFAKKDREARGLAGGVIHLVYMCAFLLALGDSLRSALGGKFPPHIPVDEKGMCVMLEPARRFYNDLSKEEQDHWVSELKPCPAVAQTTPITQTAYLYHPVTYLFCENDQALPLAVQQSMVQKAEEKGVTIHKETCTAGHSPFLSQPEAVLNVAKKIVDA</sequence>
<dbReference type="EMBL" id="LASV01000561">
    <property type="protein sequence ID" value="KKA17763.1"/>
    <property type="molecule type" value="Genomic_DNA"/>
</dbReference>
<dbReference type="Proteomes" id="UP000053958">
    <property type="component" value="Unassembled WGS sequence"/>
</dbReference>
<feature type="domain" description="AB hydrolase-1" evidence="1">
    <location>
        <begin position="8"/>
        <end position="241"/>
    </location>
</feature>
<dbReference type="InterPro" id="IPR029058">
    <property type="entry name" value="AB_hydrolase_fold"/>
</dbReference>
<evidence type="ECO:0000313" key="3">
    <source>
        <dbReference type="Proteomes" id="UP000053958"/>
    </source>
</evidence>
<gene>
    <name evidence="2" type="ORF">T310_8293</name>
</gene>
<dbReference type="OrthoDB" id="1263307at2759"/>
<dbReference type="STRING" id="1408163.A0A0F4YJJ9"/>
<protein>
    <recommendedName>
        <fullName evidence="1">AB hydrolase-1 domain-containing protein</fullName>
    </recommendedName>
</protein>
<keyword evidence="3" id="KW-1185">Reference proteome</keyword>
<dbReference type="Pfam" id="PF12697">
    <property type="entry name" value="Abhydrolase_6"/>
    <property type="match status" value="1"/>
</dbReference>
<dbReference type="InterPro" id="IPR000073">
    <property type="entry name" value="AB_hydrolase_1"/>
</dbReference>
<reference evidence="2 3" key="1">
    <citation type="submission" date="2015-04" db="EMBL/GenBank/DDBJ databases">
        <authorList>
            <person name="Heijne W.H."/>
            <person name="Fedorova N.D."/>
            <person name="Nierman W.C."/>
            <person name="Vollebregt A.W."/>
            <person name="Zhao Z."/>
            <person name="Wu L."/>
            <person name="Kumar M."/>
            <person name="Stam H."/>
            <person name="van den Berg M.A."/>
            <person name="Pel H.J."/>
        </authorList>
    </citation>
    <scope>NUCLEOTIDE SEQUENCE [LARGE SCALE GENOMIC DNA]</scope>
    <source>
        <strain evidence="2 3">CBS 393.64</strain>
    </source>
</reference>
<dbReference type="AlphaFoldDB" id="A0A0F4YJJ9"/>
<dbReference type="PANTHER" id="PTHR37017:SF11">
    <property type="entry name" value="ESTERASE_LIPASE_THIOESTERASE DOMAIN-CONTAINING PROTEIN"/>
    <property type="match status" value="1"/>
</dbReference>
<dbReference type="Gene3D" id="3.40.50.1820">
    <property type="entry name" value="alpha/beta hydrolase"/>
    <property type="match status" value="1"/>
</dbReference>
<organism evidence="2 3">
    <name type="scientific">Rasamsonia emersonii (strain ATCC 16479 / CBS 393.64 / IMI 116815)</name>
    <dbReference type="NCBI Taxonomy" id="1408163"/>
    <lineage>
        <taxon>Eukaryota</taxon>
        <taxon>Fungi</taxon>
        <taxon>Dikarya</taxon>
        <taxon>Ascomycota</taxon>
        <taxon>Pezizomycotina</taxon>
        <taxon>Eurotiomycetes</taxon>
        <taxon>Eurotiomycetidae</taxon>
        <taxon>Eurotiales</taxon>
        <taxon>Trichocomaceae</taxon>
        <taxon>Rasamsonia</taxon>
    </lineage>
</organism>
<proteinExistence type="predicted"/>
<dbReference type="SUPFAM" id="SSF53474">
    <property type="entry name" value="alpha/beta-Hydrolases"/>
    <property type="match status" value="1"/>
</dbReference>
<dbReference type="GeneID" id="25320553"/>
<evidence type="ECO:0000313" key="2">
    <source>
        <dbReference type="EMBL" id="KKA17763.1"/>
    </source>
</evidence>
<comment type="caution">
    <text evidence="2">The sequence shown here is derived from an EMBL/GenBank/DDBJ whole genome shotgun (WGS) entry which is preliminary data.</text>
</comment>
<dbReference type="InterPro" id="IPR052897">
    <property type="entry name" value="Sec-Metab_Biosynth_Hydrolase"/>
</dbReference>
<evidence type="ECO:0000259" key="1">
    <source>
        <dbReference type="Pfam" id="PF12697"/>
    </source>
</evidence>
<name>A0A0F4YJJ9_RASE3</name>
<dbReference type="RefSeq" id="XP_013324375.1">
    <property type="nucleotide sequence ID" value="XM_013468921.1"/>
</dbReference>